<evidence type="ECO:0000256" key="1">
    <source>
        <dbReference type="ARBA" id="ARBA00004141"/>
    </source>
</evidence>
<dbReference type="Pfam" id="PF04138">
    <property type="entry name" value="GtrA_DPMS_TM"/>
    <property type="match status" value="1"/>
</dbReference>
<dbReference type="EMBL" id="RXLZ01000070">
    <property type="protein sequence ID" value="RTQ86197.1"/>
    <property type="molecule type" value="Genomic_DNA"/>
</dbReference>
<name>A0A431UB62_STEMA</name>
<dbReference type="PANTHER" id="PTHR38459">
    <property type="entry name" value="PROPHAGE BACTOPRENOL-LINKED GLUCOSE TRANSLOCASE HOMOLOG"/>
    <property type="match status" value="1"/>
</dbReference>
<evidence type="ECO:0000256" key="6">
    <source>
        <dbReference type="SAM" id="Phobius"/>
    </source>
</evidence>
<organism evidence="8 9">
    <name type="scientific">Stenotrophomonas maltophilia</name>
    <name type="common">Pseudomonas maltophilia</name>
    <name type="synonym">Xanthomonas maltophilia</name>
    <dbReference type="NCBI Taxonomy" id="40324"/>
    <lineage>
        <taxon>Bacteria</taxon>
        <taxon>Pseudomonadati</taxon>
        <taxon>Pseudomonadota</taxon>
        <taxon>Gammaproteobacteria</taxon>
        <taxon>Lysobacterales</taxon>
        <taxon>Lysobacteraceae</taxon>
        <taxon>Stenotrophomonas</taxon>
        <taxon>Stenotrophomonas maltophilia group</taxon>
    </lineage>
</organism>
<sequence length="134" mass="14597">MKTHEARRLAGKLVRFGAVGGTSTLLFSVLTWLLVSKGGMHPVLATVVAYLLLLPPNFIAHKYFTFASKGQVSTESTRFLLVHGLNIALSAGGMAIISQASLDYRWGILFSAIAVPIIVFVVMNTWVFRAAPRH</sequence>
<dbReference type="InterPro" id="IPR007267">
    <property type="entry name" value="GtrA_DPMS_TM"/>
</dbReference>
<evidence type="ECO:0000259" key="7">
    <source>
        <dbReference type="Pfam" id="PF04138"/>
    </source>
</evidence>
<evidence type="ECO:0000313" key="9">
    <source>
        <dbReference type="Proteomes" id="UP000271705"/>
    </source>
</evidence>
<dbReference type="AlphaFoldDB" id="A0A431UB62"/>
<evidence type="ECO:0000256" key="5">
    <source>
        <dbReference type="ARBA" id="ARBA00023136"/>
    </source>
</evidence>
<keyword evidence="4 6" id="KW-1133">Transmembrane helix</keyword>
<evidence type="ECO:0000256" key="2">
    <source>
        <dbReference type="ARBA" id="ARBA00009399"/>
    </source>
</evidence>
<evidence type="ECO:0000256" key="3">
    <source>
        <dbReference type="ARBA" id="ARBA00022692"/>
    </source>
</evidence>
<feature type="transmembrane region" description="Helical" evidence="6">
    <location>
        <begin position="80"/>
        <end position="100"/>
    </location>
</feature>
<feature type="transmembrane region" description="Helical" evidence="6">
    <location>
        <begin position="40"/>
        <end position="59"/>
    </location>
</feature>
<accession>A0A431UB62</accession>
<dbReference type="GO" id="GO:0005886">
    <property type="term" value="C:plasma membrane"/>
    <property type="evidence" value="ECO:0007669"/>
    <property type="project" value="TreeGrafter"/>
</dbReference>
<dbReference type="InterPro" id="IPR051401">
    <property type="entry name" value="GtrA_CellWall_Glycosyl"/>
</dbReference>
<keyword evidence="5 6" id="KW-0472">Membrane</keyword>
<gene>
    <name evidence="8" type="ORF">EKL94_18800</name>
</gene>
<dbReference type="RefSeq" id="WP_126930200.1">
    <property type="nucleotide sequence ID" value="NZ_RXLZ01000070.1"/>
</dbReference>
<feature type="transmembrane region" description="Helical" evidence="6">
    <location>
        <begin position="106"/>
        <end position="128"/>
    </location>
</feature>
<dbReference type="GO" id="GO:0000271">
    <property type="term" value="P:polysaccharide biosynthetic process"/>
    <property type="evidence" value="ECO:0007669"/>
    <property type="project" value="InterPro"/>
</dbReference>
<evidence type="ECO:0000256" key="4">
    <source>
        <dbReference type="ARBA" id="ARBA00022989"/>
    </source>
</evidence>
<dbReference type="PANTHER" id="PTHR38459:SF1">
    <property type="entry name" value="PROPHAGE BACTOPRENOL-LINKED GLUCOSE TRANSLOCASE HOMOLOG"/>
    <property type="match status" value="1"/>
</dbReference>
<protein>
    <submittedName>
        <fullName evidence="8">GtrA family protein</fullName>
    </submittedName>
</protein>
<reference evidence="8 9" key="1">
    <citation type="submission" date="2018-12" db="EMBL/GenBank/DDBJ databases">
        <authorList>
            <person name="Kartti S."/>
            <person name="Manni A."/>
            <person name="Chemao El Fihri M.W."/>
            <person name="Laamarti M."/>
            <person name="Temsamani L."/>
            <person name="El Jamali J.E."/>
            <person name="Ouadghiri M."/>
            <person name="Ibrahimi A."/>
            <person name="Filati-Maltouf A."/>
        </authorList>
    </citation>
    <scope>NUCLEOTIDE SEQUENCE [LARGE SCALE GENOMIC DNA]</scope>
    <source>
        <strain evidence="8 9">MDMC339</strain>
    </source>
</reference>
<feature type="domain" description="GtrA/DPMS transmembrane" evidence="7">
    <location>
        <begin position="15"/>
        <end position="128"/>
    </location>
</feature>
<evidence type="ECO:0000313" key="8">
    <source>
        <dbReference type="EMBL" id="RTQ86197.1"/>
    </source>
</evidence>
<keyword evidence="3 6" id="KW-0812">Transmembrane</keyword>
<proteinExistence type="inferred from homology"/>
<feature type="transmembrane region" description="Helical" evidence="6">
    <location>
        <begin position="12"/>
        <end position="34"/>
    </location>
</feature>
<comment type="subcellular location">
    <subcellularLocation>
        <location evidence="1">Membrane</location>
        <topology evidence="1">Multi-pass membrane protein</topology>
    </subcellularLocation>
</comment>
<comment type="similarity">
    <text evidence="2">Belongs to the GtrA family.</text>
</comment>
<dbReference type="Proteomes" id="UP000271705">
    <property type="component" value="Unassembled WGS sequence"/>
</dbReference>
<comment type="caution">
    <text evidence="8">The sequence shown here is derived from an EMBL/GenBank/DDBJ whole genome shotgun (WGS) entry which is preliminary data.</text>
</comment>